<organism evidence="2 3">
    <name type="scientific">Parabacteroides faecis</name>
    <dbReference type="NCBI Taxonomy" id="1217282"/>
    <lineage>
        <taxon>Bacteria</taxon>
        <taxon>Pseudomonadati</taxon>
        <taxon>Bacteroidota</taxon>
        <taxon>Bacteroidia</taxon>
        <taxon>Bacteroidales</taxon>
        <taxon>Tannerellaceae</taxon>
        <taxon>Parabacteroides</taxon>
    </lineage>
</organism>
<name>A0ABR6KFQ1_9BACT</name>
<evidence type="ECO:0000313" key="3">
    <source>
        <dbReference type="Proteomes" id="UP000533637"/>
    </source>
</evidence>
<accession>A0ABR6KFQ1</accession>
<proteinExistence type="predicted"/>
<evidence type="ECO:0008006" key="4">
    <source>
        <dbReference type="Google" id="ProtNLM"/>
    </source>
</evidence>
<protein>
    <recommendedName>
        <fullName evidence="4">NVEALA protein</fullName>
    </recommendedName>
</protein>
<keyword evidence="3" id="KW-1185">Reference proteome</keyword>
<evidence type="ECO:0000256" key="1">
    <source>
        <dbReference type="SAM" id="SignalP"/>
    </source>
</evidence>
<feature type="chain" id="PRO_5046186183" description="NVEALA protein" evidence="1">
    <location>
        <begin position="18"/>
        <end position="83"/>
    </location>
</feature>
<gene>
    <name evidence="2" type="ORF">GGQ57_000199</name>
</gene>
<evidence type="ECO:0000313" key="2">
    <source>
        <dbReference type="EMBL" id="MBB4620325.1"/>
    </source>
</evidence>
<keyword evidence="1" id="KW-0732">Signal</keyword>
<dbReference type="Pfam" id="PF14055">
    <property type="entry name" value="NVEALA"/>
    <property type="match status" value="1"/>
</dbReference>
<dbReference type="Proteomes" id="UP000533637">
    <property type="component" value="Unassembled WGS sequence"/>
</dbReference>
<dbReference type="RefSeq" id="WP_183668362.1">
    <property type="nucleotide sequence ID" value="NZ_BMPB01000006.1"/>
</dbReference>
<dbReference type="EMBL" id="JACHOC010000001">
    <property type="protein sequence ID" value="MBB4620325.1"/>
    <property type="molecule type" value="Genomic_DNA"/>
</dbReference>
<feature type="signal peptide" evidence="1">
    <location>
        <begin position="1"/>
        <end position="17"/>
    </location>
</feature>
<sequence length="83" mass="8978">MKKKIFGAVLITAMALAASWNFNQSKNEVTLSDLTLANLEALADNEGVVITCSKSCTDGIGKCWYRFGGTCQRSVSTDIYCTC</sequence>
<comment type="caution">
    <text evidence="2">The sequence shown here is derived from an EMBL/GenBank/DDBJ whole genome shotgun (WGS) entry which is preliminary data.</text>
</comment>
<reference evidence="2 3" key="1">
    <citation type="submission" date="2020-08" db="EMBL/GenBank/DDBJ databases">
        <title>Genomic Encyclopedia of Type Strains, Phase IV (KMG-IV): sequencing the most valuable type-strain genomes for metagenomic binning, comparative biology and taxonomic classification.</title>
        <authorList>
            <person name="Goeker M."/>
        </authorList>
    </citation>
    <scope>NUCLEOTIDE SEQUENCE [LARGE SCALE GENOMIC DNA]</scope>
    <source>
        <strain evidence="2 3">DSM 102983</strain>
    </source>
</reference>
<dbReference type="InterPro" id="IPR025905">
    <property type="entry name" value="NVEALA"/>
</dbReference>